<dbReference type="AlphaFoldDB" id="A0A4U8Q4H0"/>
<reference evidence="5 6" key="1">
    <citation type="journal article" date="2019" name="Anaerobe">
        <title>Detection of Robinsoniella peoriensis in multiple bone samples of a trauma patient.</title>
        <authorList>
            <person name="Schrottner P."/>
            <person name="Hartwich K."/>
            <person name="Bunk B."/>
            <person name="Schober I."/>
            <person name="Helbig S."/>
            <person name="Rudolph W.W."/>
            <person name="Gunzer F."/>
        </authorList>
    </citation>
    <scope>NUCLEOTIDE SEQUENCE [LARGE SCALE GENOMIC DNA]</scope>
    <source>
        <strain evidence="5 6">DSM 106044</strain>
    </source>
</reference>
<dbReference type="GO" id="GO:0003677">
    <property type="term" value="F:DNA binding"/>
    <property type="evidence" value="ECO:0007669"/>
    <property type="project" value="UniProtKB-KW"/>
</dbReference>
<dbReference type="EMBL" id="QGQD01000067">
    <property type="protein sequence ID" value="TLC99709.1"/>
    <property type="molecule type" value="Genomic_DNA"/>
</dbReference>
<evidence type="ECO:0000256" key="4">
    <source>
        <dbReference type="ARBA" id="ARBA00023163"/>
    </source>
</evidence>
<accession>A0A4U8Q4H0</accession>
<name>A0A4U8Q4H0_9FIRM</name>
<keyword evidence="4" id="KW-0804">Transcription</keyword>
<protein>
    <submittedName>
        <fullName evidence="5">Regulatory protein BlaI</fullName>
    </submittedName>
</protein>
<dbReference type="PIRSF" id="PIRSF019455">
    <property type="entry name" value="CopR_AtkY"/>
    <property type="match status" value="1"/>
</dbReference>
<gene>
    <name evidence="5" type="primary">blaI_3</name>
    <name evidence="5" type="ORF">DSM106044_03501</name>
</gene>
<dbReference type="SUPFAM" id="SSF46785">
    <property type="entry name" value="Winged helix' DNA-binding domain"/>
    <property type="match status" value="1"/>
</dbReference>
<comment type="caution">
    <text evidence="5">The sequence shown here is derived from an EMBL/GenBank/DDBJ whole genome shotgun (WGS) entry which is preliminary data.</text>
</comment>
<sequence>MKKLPDAEFEVMKQVWECEQPVTAPMLMERMEEKGWKAQTLISLLIRLTERGFLRSEKRGRERIYWTQIQRDEYLAFETQNFVETHHSNSISSLMASLYDGGKLDDNSIGELEAWLADLEKR</sequence>
<dbReference type="RefSeq" id="WP_027292831.1">
    <property type="nucleotide sequence ID" value="NZ_CAUSDN010000173.1"/>
</dbReference>
<evidence type="ECO:0000313" key="6">
    <source>
        <dbReference type="Proteomes" id="UP000306509"/>
    </source>
</evidence>
<keyword evidence="3" id="KW-0238">DNA-binding</keyword>
<dbReference type="InterPro" id="IPR036388">
    <property type="entry name" value="WH-like_DNA-bd_sf"/>
</dbReference>
<dbReference type="Gene3D" id="1.10.4040.10">
    <property type="entry name" value="Penicillinase repressor domain"/>
    <property type="match status" value="1"/>
</dbReference>
<dbReference type="Gene3D" id="1.10.10.10">
    <property type="entry name" value="Winged helix-like DNA-binding domain superfamily/Winged helix DNA-binding domain"/>
    <property type="match status" value="1"/>
</dbReference>
<comment type="similarity">
    <text evidence="1">Belongs to the BlaI transcriptional regulatory family.</text>
</comment>
<dbReference type="InterPro" id="IPR036390">
    <property type="entry name" value="WH_DNA-bd_sf"/>
</dbReference>
<evidence type="ECO:0000313" key="5">
    <source>
        <dbReference type="EMBL" id="TLC99709.1"/>
    </source>
</evidence>
<dbReference type="Proteomes" id="UP000306509">
    <property type="component" value="Unassembled WGS sequence"/>
</dbReference>
<organism evidence="5 6">
    <name type="scientific">Robinsoniella peoriensis</name>
    <dbReference type="NCBI Taxonomy" id="180332"/>
    <lineage>
        <taxon>Bacteria</taxon>
        <taxon>Bacillati</taxon>
        <taxon>Bacillota</taxon>
        <taxon>Clostridia</taxon>
        <taxon>Lachnospirales</taxon>
        <taxon>Lachnospiraceae</taxon>
        <taxon>Robinsoniella</taxon>
    </lineage>
</organism>
<dbReference type="Pfam" id="PF03965">
    <property type="entry name" value="Penicillinase_R"/>
    <property type="match status" value="1"/>
</dbReference>
<dbReference type="STRING" id="180332.GCA_000797495_00577"/>
<dbReference type="GO" id="GO:0045892">
    <property type="term" value="P:negative regulation of DNA-templated transcription"/>
    <property type="evidence" value="ECO:0007669"/>
    <property type="project" value="InterPro"/>
</dbReference>
<proteinExistence type="inferred from homology"/>
<evidence type="ECO:0000256" key="2">
    <source>
        <dbReference type="ARBA" id="ARBA00023015"/>
    </source>
</evidence>
<evidence type="ECO:0000256" key="1">
    <source>
        <dbReference type="ARBA" id="ARBA00011046"/>
    </source>
</evidence>
<keyword evidence="6" id="KW-1185">Reference proteome</keyword>
<evidence type="ECO:0000256" key="3">
    <source>
        <dbReference type="ARBA" id="ARBA00023125"/>
    </source>
</evidence>
<keyword evidence="2" id="KW-0805">Transcription regulation</keyword>
<dbReference type="InterPro" id="IPR005650">
    <property type="entry name" value="BlaI_family"/>
</dbReference>